<evidence type="ECO:0008006" key="6">
    <source>
        <dbReference type="Google" id="ProtNLM"/>
    </source>
</evidence>
<evidence type="ECO:0000256" key="1">
    <source>
        <dbReference type="ARBA" id="ARBA00022737"/>
    </source>
</evidence>
<dbReference type="Pfam" id="PF12796">
    <property type="entry name" value="Ank_2"/>
    <property type="match status" value="1"/>
</dbReference>
<dbReference type="SMART" id="SM00248">
    <property type="entry name" value="ANK"/>
    <property type="match status" value="3"/>
</dbReference>
<proteinExistence type="predicted"/>
<name>A0ABD0L8J5_9CAEN</name>
<evidence type="ECO:0000313" key="4">
    <source>
        <dbReference type="EMBL" id="KAK7495881.1"/>
    </source>
</evidence>
<accession>A0ABD0L8J5</accession>
<organism evidence="4 5">
    <name type="scientific">Batillaria attramentaria</name>
    <dbReference type="NCBI Taxonomy" id="370345"/>
    <lineage>
        <taxon>Eukaryota</taxon>
        <taxon>Metazoa</taxon>
        <taxon>Spiralia</taxon>
        <taxon>Lophotrochozoa</taxon>
        <taxon>Mollusca</taxon>
        <taxon>Gastropoda</taxon>
        <taxon>Caenogastropoda</taxon>
        <taxon>Sorbeoconcha</taxon>
        <taxon>Cerithioidea</taxon>
        <taxon>Batillariidae</taxon>
        <taxon>Batillaria</taxon>
    </lineage>
</organism>
<keyword evidence="5" id="KW-1185">Reference proteome</keyword>
<dbReference type="AlphaFoldDB" id="A0ABD0L8J5"/>
<dbReference type="SUPFAM" id="SSF48403">
    <property type="entry name" value="Ankyrin repeat"/>
    <property type="match status" value="1"/>
</dbReference>
<keyword evidence="2 3" id="KW-0040">ANK repeat</keyword>
<dbReference type="PANTHER" id="PTHR46680:SF2">
    <property type="entry name" value="NF-KAPPA-B INHIBITOR ZETA"/>
    <property type="match status" value="1"/>
</dbReference>
<feature type="repeat" description="ANK" evidence="3">
    <location>
        <begin position="60"/>
        <end position="92"/>
    </location>
</feature>
<dbReference type="Proteomes" id="UP001519460">
    <property type="component" value="Unassembled WGS sequence"/>
</dbReference>
<protein>
    <recommendedName>
        <fullName evidence="6">Ankyrin repeat protein</fullName>
    </recommendedName>
</protein>
<dbReference type="PROSITE" id="PS50088">
    <property type="entry name" value="ANK_REPEAT"/>
    <property type="match status" value="1"/>
</dbReference>
<feature type="non-terminal residue" evidence="4">
    <location>
        <position position="1"/>
    </location>
</feature>
<dbReference type="PANTHER" id="PTHR46680">
    <property type="entry name" value="NF-KAPPA-B INHIBITOR ALPHA"/>
    <property type="match status" value="1"/>
</dbReference>
<evidence type="ECO:0000256" key="3">
    <source>
        <dbReference type="PROSITE-ProRule" id="PRU00023"/>
    </source>
</evidence>
<feature type="non-terminal residue" evidence="4">
    <location>
        <position position="117"/>
    </location>
</feature>
<evidence type="ECO:0000256" key="2">
    <source>
        <dbReference type="ARBA" id="ARBA00023043"/>
    </source>
</evidence>
<evidence type="ECO:0000313" key="5">
    <source>
        <dbReference type="Proteomes" id="UP001519460"/>
    </source>
</evidence>
<dbReference type="Gene3D" id="1.25.40.20">
    <property type="entry name" value="Ankyrin repeat-containing domain"/>
    <property type="match status" value="2"/>
</dbReference>
<comment type="caution">
    <text evidence="4">The sequence shown here is derived from an EMBL/GenBank/DDBJ whole genome shotgun (WGS) entry which is preliminary data.</text>
</comment>
<reference evidence="4 5" key="1">
    <citation type="journal article" date="2023" name="Sci. Data">
        <title>Genome assembly of the Korean intertidal mud-creeper Batillaria attramentaria.</title>
        <authorList>
            <person name="Patra A.K."/>
            <person name="Ho P.T."/>
            <person name="Jun S."/>
            <person name="Lee S.J."/>
            <person name="Kim Y."/>
            <person name="Won Y.J."/>
        </authorList>
    </citation>
    <scope>NUCLEOTIDE SEQUENCE [LARGE SCALE GENOMIC DNA]</scope>
    <source>
        <strain evidence="4">Wonlab-2016</strain>
    </source>
</reference>
<dbReference type="PROSITE" id="PS50297">
    <property type="entry name" value="ANK_REP_REGION"/>
    <property type="match status" value="1"/>
</dbReference>
<sequence>SGVPVLNHAILTRNPDVARLLVDKGVNPLLRDSTGQTALHAAAKVDNSSVLLEMLSGADQGDTPLHVAVRETSVEAIRFLVFAGADPNITNKDGLVCRMLTRKNQILQILRDYTSAR</sequence>
<dbReference type="InterPro" id="IPR051070">
    <property type="entry name" value="NF-kappa-B_inhibitor"/>
</dbReference>
<dbReference type="PRINTS" id="PR01415">
    <property type="entry name" value="ANKYRIN"/>
</dbReference>
<dbReference type="InterPro" id="IPR002110">
    <property type="entry name" value="Ankyrin_rpt"/>
</dbReference>
<gene>
    <name evidence="4" type="ORF">BaRGS_00012871</name>
</gene>
<dbReference type="EMBL" id="JACVVK020000071">
    <property type="protein sequence ID" value="KAK7495881.1"/>
    <property type="molecule type" value="Genomic_DNA"/>
</dbReference>
<dbReference type="InterPro" id="IPR036770">
    <property type="entry name" value="Ankyrin_rpt-contain_sf"/>
</dbReference>
<keyword evidence="1" id="KW-0677">Repeat</keyword>